<evidence type="ECO:0000313" key="2">
    <source>
        <dbReference type="EMBL" id="SVC40124.1"/>
    </source>
</evidence>
<gene>
    <name evidence="2" type="ORF">METZ01_LOCUS292978</name>
</gene>
<evidence type="ECO:0000256" key="1">
    <source>
        <dbReference type="SAM" id="MobiDB-lite"/>
    </source>
</evidence>
<protein>
    <submittedName>
        <fullName evidence="2">Uncharacterized protein</fullName>
    </submittedName>
</protein>
<proteinExistence type="predicted"/>
<feature type="non-terminal residue" evidence="2">
    <location>
        <position position="231"/>
    </location>
</feature>
<sequence length="231" mass="24442">MKYIYFALLLSAFFVLSTCAKKDDSSSSTSSTSSSSTYTRSSTPSSLSVSVPSGVSASTIKTSSRTSDVRSAEAYASSGPCQDVTQTGESSIANNKVAVGCEKLANATELLGNSILLGDVYLNLIDYLIATEKEFSTSSTCDDSKSIEFTSAMYESMKAMATQVGIDSSAYSDWSSKSGTNISLAYVYNNASDSDYTYQLDVAPSCDNITNSSGVSTYLWNNTSKIIAVGF</sequence>
<accession>A0A382LTQ5</accession>
<name>A0A382LTQ5_9ZZZZ</name>
<feature type="region of interest" description="Disordered" evidence="1">
    <location>
        <begin position="22"/>
        <end position="53"/>
    </location>
</feature>
<dbReference type="AlphaFoldDB" id="A0A382LTQ5"/>
<dbReference type="EMBL" id="UINC01089218">
    <property type="protein sequence ID" value="SVC40124.1"/>
    <property type="molecule type" value="Genomic_DNA"/>
</dbReference>
<organism evidence="2">
    <name type="scientific">marine metagenome</name>
    <dbReference type="NCBI Taxonomy" id="408172"/>
    <lineage>
        <taxon>unclassified sequences</taxon>
        <taxon>metagenomes</taxon>
        <taxon>ecological metagenomes</taxon>
    </lineage>
</organism>
<feature type="compositionally biased region" description="Low complexity" evidence="1">
    <location>
        <begin position="26"/>
        <end position="53"/>
    </location>
</feature>
<reference evidence="2" key="1">
    <citation type="submission" date="2018-05" db="EMBL/GenBank/DDBJ databases">
        <authorList>
            <person name="Lanie J.A."/>
            <person name="Ng W.-L."/>
            <person name="Kazmierczak K.M."/>
            <person name="Andrzejewski T.M."/>
            <person name="Davidsen T.M."/>
            <person name="Wayne K.J."/>
            <person name="Tettelin H."/>
            <person name="Glass J.I."/>
            <person name="Rusch D."/>
            <person name="Podicherti R."/>
            <person name="Tsui H.-C.T."/>
            <person name="Winkler M.E."/>
        </authorList>
    </citation>
    <scope>NUCLEOTIDE SEQUENCE</scope>
</reference>
<feature type="non-terminal residue" evidence="2">
    <location>
        <position position="1"/>
    </location>
</feature>